<dbReference type="GO" id="GO:0003676">
    <property type="term" value="F:nucleic acid binding"/>
    <property type="evidence" value="ECO:0007669"/>
    <property type="project" value="InterPro"/>
</dbReference>
<evidence type="ECO:0000313" key="13">
    <source>
        <dbReference type="RefSeq" id="XP_026527752.1"/>
    </source>
</evidence>
<dbReference type="RefSeq" id="XP_026527752.1">
    <property type="nucleotide sequence ID" value="XM_026671967.1"/>
</dbReference>
<protein>
    <recommendedName>
        <fullName evidence="9">Zinc finger CCHC domain-containing protein 9</fullName>
    </recommendedName>
</protein>
<evidence type="ECO:0000259" key="11">
    <source>
        <dbReference type="PROSITE" id="PS50158"/>
    </source>
</evidence>
<dbReference type="PROSITE" id="PS50158">
    <property type="entry name" value="ZF_CCHC"/>
    <property type="match status" value="2"/>
</dbReference>
<dbReference type="AlphaFoldDB" id="A0A6J1U9X1"/>
<keyword evidence="3" id="KW-0677">Repeat</keyword>
<evidence type="ECO:0000313" key="12">
    <source>
        <dbReference type="Proteomes" id="UP000504612"/>
    </source>
</evidence>
<dbReference type="GO" id="GO:0005730">
    <property type="term" value="C:nucleolus"/>
    <property type="evidence" value="ECO:0007669"/>
    <property type="project" value="UniProtKB-SubCell"/>
</dbReference>
<evidence type="ECO:0000256" key="7">
    <source>
        <dbReference type="ARBA" id="ARBA00023242"/>
    </source>
</evidence>
<evidence type="ECO:0000256" key="6">
    <source>
        <dbReference type="ARBA" id="ARBA00023163"/>
    </source>
</evidence>
<dbReference type="Gene3D" id="4.10.60.10">
    <property type="entry name" value="Zinc finger, CCHC-type"/>
    <property type="match status" value="2"/>
</dbReference>
<gene>
    <name evidence="13" type="primary">ZCCHC9</name>
</gene>
<feature type="domain" description="CCHC-type" evidence="11">
    <location>
        <begin position="298"/>
        <end position="314"/>
    </location>
</feature>
<dbReference type="FunFam" id="4.10.60.10:FF:000017">
    <property type="entry name" value="zinc finger CCHC domain-containing protein 9"/>
    <property type="match status" value="1"/>
</dbReference>
<name>A0A6J1U9X1_9SAUR</name>
<dbReference type="SMART" id="SM00343">
    <property type="entry name" value="ZnF_C2HC"/>
    <property type="match status" value="4"/>
</dbReference>
<dbReference type="CTD" id="84240"/>
<comment type="function">
    <text evidence="8">May down-regulate transcription mediated by NF-kappa-B and the serum response element.</text>
</comment>
<dbReference type="InterPro" id="IPR042246">
    <property type="entry name" value="ZCCHC9"/>
</dbReference>
<evidence type="ECO:0000256" key="3">
    <source>
        <dbReference type="ARBA" id="ARBA00022737"/>
    </source>
</evidence>
<evidence type="ECO:0000256" key="9">
    <source>
        <dbReference type="ARBA" id="ARBA00071051"/>
    </source>
</evidence>
<reference evidence="13" key="1">
    <citation type="submission" date="2025-08" db="UniProtKB">
        <authorList>
            <consortium name="RefSeq"/>
        </authorList>
    </citation>
    <scope>IDENTIFICATION</scope>
</reference>
<proteinExistence type="predicted"/>
<evidence type="ECO:0000256" key="2">
    <source>
        <dbReference type="ARBA" id="ARBA00022723"/>
    </source>
</evidence>
<dbReference type="GO" id="GO:0008270">
    <property type="term" value="F:zinc ion binding"/>
    <property type="evidence" value="ECO:0007669"/>
    <property type="project" value="UniProtKB-KW"/>
</dbReference>
<keyword evidence="12" id="KW-1185">Reference proteome</keyword>
<dbReference type="Proteomes" id="UP000504612">
    <property type="component" value="Unplaced"/>
</dbReference>
<dbReference type="InterPro" id="IPR001878">
    <property type="entry name" value="Znf_CCHC"/>
</dbReference>
<dbReference type="KEGG" id="nss:113414859"/>
<keyword evidence="2" id="KW-0479">Metal-binding</keyword>
<dbReference type="PANTHER" id="PTHR46242">
    <property type="entry name" value="ZINC FINGER CCHC DOMAIN-CONTAINING PROTEIN 9 ZCCHC9"/>
    <property type="match status" value="1"/>
</dbReference>
<feature type="domain" description="CCHC-type" evidence="11">
    <location>
        <begin position="243"/>
        <end position="257"/>
    </location>
</feature>
<accession>A0A6J1U9X1</accession>
<dbReference type="PROSITE" id="PS51257">
    <property type="entry name" value="PROKAR_LIPOPROTEIN"/>
    <property type="match status" value="1"/>
</dbReference>
<evidence type="ECO:0000256" key="1">
    <source>
        <dbReference type="ARBA" id="ARBA00004604"/>
    </source>
</evidence>
<sequence>MPRCGLFSFFLAALSFTGCSFRMFWRRFVALVPRTFCSPCATAWCGKHLPDSQIRWAEDKVELLLIIWINLSSGDFGERVSGSFPGKFGLISSVTIGWSSEKRNRWFSFSVAPLGEHLDEAMTRWARARVTHNKKALEATPWDDLKNGAAGTVETNKKQSSSDIFSLKNNQMKKKNKKKKDYLNEDVNGFMEYLKQNSQMLHNGQLIDSHQAKEEIATALKKDKRREQRRVKRQEIKKNIMVCFHCRKPGHGVADCPAVLESQDMGTGICYRCGSTEHEINKCKAKIDPALGEFPYAKCFICGEMGHLSKSCPDNPKGLYAEGGSCRICGSVEHFKRDCPENQNSDRAVTVGRWMKGMSADYQEVLENRGPQKGKPKVPKIVNF</sequence>
<dbReference type="InterPro" id="IPR036875">
    <property type="entry name" value="Znf_CCHC_sf"/>
</dbReference>
<evidence type="ECO:0000256" key="10">
    <source>
        <dbReference type="PROSITE-ProRule" id="PRU00047"/>
    </source>
</evidence>
<organism evidence="12 13">
    <name type="scientific">Notechis scutatus</name>
    <name type="common">mainland tiger snake</name>
    <dbReference type="NCBI Taxonomy" id="8663"/>
    <lineage>
        <taxon>Eukaryota</taxon>
        <taxon>Metazoa</taxon>
        <taxon>Chordata</taxon>
        <taxon>Craniata</taxon>
        <taxon>Vertebrata</taxon>
        <taxon>Euteleostomi</taxon>
        <taxon>Lepidosauria</taxon>
        <taxon>Squamata</taxon>
        <taxon>Bifurcata</taxon>
        <taxon>Unidentata</taxon>
        <taxon>Episquamata</taxon>
        <taxon>Toxicofera</taxon>
        <taxon>Serpentes</taxon>
        <taxon>Colubroidea</taxon>
        <taxon>Elapidae</taxon>
        <taxon>Hydrophiinae</taxon>
        <taxon>Notechis</taxon>
    </lineage>
</organism>
<evidence type="ECO:0000256" key="8">
    <source>
        <dbReference type="ARBA" id="ARBA00059046"/>
    </source>
</evidence>
<keyword evidence="6" id="KW-0804">Transcription</keyword>
<dbReference type="Pfam" id="PF00098">
    <property type="entry name" value="zf-CCHC"/>
    <property type="match status" value="2"/>
</dbReference>
<dbReference type="GeneID" id="113414859"/>
<dbReference type="PANTHER" id="PTHR46242:SF1">
    <property type="entry name" value="ZINC FINGER CCHC DOMAIN-CONTAINING PROTEIN 9"/>
    <property type="match status" value="1"/>
</dbReference>
<keyword evidence="4 10" id="KW-0863">Zinc-finger</keyword>
<keyword evidence="5" id="KW-0862">Zinc</keyword>
<dbReference type="FunFam" id="4.10.60.10:FF:000091">
    <property type="entry name" value="Zinc finger CCHC-type-containing 9"/>
    <property type="match status" value="1"/>
</dbReference>
<comment type="subcellular location">
    <subcellularLocation>
        <location evidence="1">Nucleus</location>
        <location evidence="1">Nucleolus</location>
    </subcellularLocation>
</comment>
<dbReference type="SUPFAM" id="SSF57756">
    <property type="entry name" value="Retrovirus zinc finger-like domains"/>
    <property type="match status" value="2"/>
</dbReference>
<evidence type="ECO:0000256" key="5">
    <source>
        <dbReference type="ARBA" id="ARBA00022833"/>
    </source>
</evidence>
<evidence type="ECO:0000256" key="4">
    <source>
        <dbReference type="ARBA" id="ARBA00022771"/>
    </source>
</evidence>
<keyword evidence="7" id="KW-0539">Nucleus</keyword>